<keyword evidence="2" id="KW-1185">Reference proteome</keyword>
<dbReference type="Proteomes" id="UP001050691">
    <property type="component" value="Unassembled WGS sequence"/>
</dbReference>
<evidence type="ECO:0000313" key="1">
    <source>
        <dbReference type="EMBL" id="GJJ08136.1"/>
    </source>
</evidence>
<sequence>MSSFGALNYNTNPAFPDYSSLNYNNLVPLHAQQPNSVPVHDPSLTNYDPSNYNYSTQNLVDLTIPIPHPHSTLSVSNLTSTANSGLTTPNNFWPYFNNATSHVSLGQSSNDHAFLMNSDISNGFGTHNLSDAVSRYQPHQPLLPVATPYYSGVSGPPNSSLTVPNNLSQISNVSQTPSILPEGIMHSNAIAQGALHWSVENNQRSTSTHQIPKTVRNAYTNASLTHAKPPTSGELSVDTVNQNYTRDTTFLPTMSAHMNHPTLSVGPTTSVHHLQSDQTKFQFLPRSPISALNLAITSTTPSSIPYSTETWRLGRQLCPAPHLWARTDDGKFRCCYVGPTNPYGCSSILQDIRSLGRHIKERHAIKEIPLPIPNEEKVALRGMPRDLLIARIFCPLEDGELHKCGYYREHGERWEVETIKRKAKVLELHKRLHDDGGEPVIVKKRKGIRAVSLKSRLKKK</sequence>
<evidence type="ECO:0000313" key="2">
    <source>
        <dbReference type="Proteomes" id="UP001050691"/>
    </source>
</evidence>
<protein>
    <submittedName>
        <fullName evidence="1">Uncharacterized protein</fullName>
    </submittedName>
</protein>
<organism evidence="1 2">
    <name type="scientific">Clathrus columnatus</name>
    <dbReference type="NCBI Taxonomy" id="1419009"/>
    <lineage>
        <taxon>Eukaryota</taxon>
        <taxon>Fungi</taxon>
        <taxon>Dikarya</taxon>
        <taxon>Basidiomycota</taxon>
        <taxon>Agaricomycotina</taxon>
        <taxon>Agaricomycetes</taxon>
        <taxon>Phallomycetidae</taxon>
        <taxon>Phallales</taxon>
        <taxon>Clathraceae</taxon>
        <taxon>Clathrus</taxon>
    </lineage>
</organism>
<reference evidence="1" key="1">
    <citation type="submission" date="2021-10" db="EMBL/GenBank/DDBJ databases">
        <title>De novo Genome Assembly of Clathrus columnatus (Basidiomycota, Fungi) Using Illumina and Nanopore Sequence Data.</title>
        <authorList>
            <person name="Ogiso-Tanaka E."/>
            <person name="Itagaki H."/>
            <person name="Hosoya T."/>
            <person name="Hosaka K."/>
        </authorList>
    </citation>
    <scope>NUCLEOTIDE SEQUENCE</scope>
    <source>
        <strain evidence="1">MO-923</strain>
    </source>
</reference>
<name>A0AAV5A6F2_9AGAM</name>
<gene>
    <name evidence="1" type="ORF">Clacol_002344</name>
</gene>
<comment type="caution">
    <text evidence="1">The sequence shown here is derived from an EMBL/GenBank/DDBJ whole genome shotgun (WGS) entry which is preliminary data.</text>
</comment>
<dbReference type="EMBL" id="BPWL01000003">
    <property type="protein sequence ID" value="GJJ08136.1"/>
    <property type="molecule type" value="Genomic_DNA"/>
</dbReference>
<dbReference type="AlphaFoldDB" id="A0AAV5A6F2"/>
<proteinExistence type="predicted"/>
<accession>A0AAV5A6F2</accession>